<protein>
    <submittedName>
        <fullName evidence="2">Uncharacterized protein</fullName>
    </submittedName>
</protein>
<dbReference type="InterPro" id="IPR012337">
    <property type="entry name" value="RNaseH-like_sf"/>
</dbReference>
<keyword evidence="1" id="KW-1185">Reference proteome</keyword>
<reference evidence="2" key="1">
    <citation type="submission" date="2022-11" db="UniProtKB">
        <authorList>
            <consortium name="WormBaseParasite"/>
        </authorList>
    </citation>
    <scope>IDENTIFICATION</scope>
</reference>
<sequence length="283" mass="32451">MAPKSKYEPYYTLEDNIYKCRQTKYDYSYKVKLAATAPTTSLRHHLKAYHPEAYKELEEMEKVRNEKFNLVDLNKYVSAIDMMTAVDSKFPIFSAVEWKMMASLSKILQPMYRATLFVQQRNAGISCVLPLFNVLCKKLTSGTEDDFPAVRKKIVESLMNRMIDWEHNKNLVLSTMLDPHYKLSFFDGTFHDSFKEMLLIEMEKVAINELTGQDEEIDSPLHDAPDLNLVDDSSIDPFNEFLDSEDDFLNLPCKSPAPSVIDAKAKAAGQLADYLNSPRFDGP</sequence>
<evidence type="ECO:0000313" key="1">
    <source>
        <dbReference type="Proteomes" id="UP000887561"/>
    </source>
</evidence>
<organism evidence="1 2">
    <name type="scientific">Meloidogyne javanica</name>
    <name type="common">Root-knot nematode worm</name>
    <dbReference type="NCBI Taxonomy" id="6303"/>
    <lineage>
        <taxon>Eukaryota</taxon>
        <taxon>Metazoa</taxon>
        <taxon>Ecdysozoa</taxon>
        <taxon>Nematoda</taxon>
        <taxon>Chromadorea</taxon>
        <taxon>Rhabditida</taxon>
        <taxon>Tylenchina</taxon>
        <taxon>Tylenchomorpha</taxon>
        <taxon>Tylenchoidea</taxon>
        <taxon>Meloidogynidae</taxon>
        <taxon>Meloidogyninae</taxon>
        <taxon>Meloidogyne</taxon>
        <taxon>Meloidogyne incognita group</taxon>
    </lineage>
</organism>
<name>A0A915MZY9_MELJA</name>
<evidence type="ECO:0000313" key="2">
    <source>
        <dbReference type="WBParaSite" id="scaffold5693_cov199.g9848"/>
    </source>
</evidence>
<accession>A0A915MZY9</accession>
<dbReference type="Proteomes" id="UP000887561">
    <property type="component" value="Unplaced"/>
</dbReference>
<dbReference type="WBParaSite" id="scaffold5693_cov199.g9848">
    <property type="protein sequence ID" value="scaffold5693_cov199.g9848"/>
    <property type="gene ID" value="scaffold5693_cov199.g9848"/>
</dbReference>
<dbReference type="AlphaFoldDB" id="A0A915MZY9"/>
<dbReference type="SUPFAM" id="SSF53098">
    <property type="entry name" value="Ribonuclease H-like"/>
    <property type="match status" value="1"/>
</dbReference>
<proteinExistence type="predicted"/>